<proteinExistence type="inferred from homology"/>
<keyword evidence="6 7" id="KW-0472">Membrane</keyword>
<name>A0A510V160_9CELL</name>
<feature type="transmembrane region" description="Helical" evidence="7">
    <location>
        <begin position="328"/>
        <end position="346"/>
    </location>
</feature>
<feature type="transmembrane region" description="Helical" evidence="7">
    <location>
        <begin position="382"/>
        <end position="400"/>
    </location>
</feature>
<evidence type="ECO:0000256" key="6">
    <source>
        <dbReference type="ARBA" id="ARBA00023136"/>
    </source>
</evidence>
<evidence type="ECO:0000256" key="1">
    <source>
        <dbReference type="ARBA" id="ARBA00004651"/>
    </source>
</evidence>
<evidence type="ECO:0000256" key="2">
    <source>
        <dbReference type="ARBA" id="ARBA00007430"/>
    </source>
</evidence>
<dbReference type="PANTHER" id="PTHR30250">
    <property type="entry name" value="PST FAMILY PREDICTED COLANIC ACID TRANSPORTER"/>
    <property type="match status" value="1"/>
</dbReference>
<dbReference type="InterPro" id="IPR050833">
    <property type="entry name" value="Poly_Biosynth_Transport"/>
</dbReference>
<protein>
    <submittedName>
        <fullName evidence="8">Lipopolysaccharide biosynthesis protein</fullName>
    </submittedName>
</protein>
<reference evidence="8 9" key="1">
    <citation type="submission" date="2019-07" db="EMBL/GenBank/DDBJ databases">
        <title>Whole genome shotgun sequence of Cellulomonas persica NBRC 101101.</title>
        <authorList>
            <person name="Hosoyama A."/>
            <person name="Uohara A."/>
            <person name="Ohji S."/>
            <person name="Ichikawa N."/>
        </authorList>
    </citation>
    <scope>NUCLEOTIDE SEQUENCE [LARGE SCALE GENOMIC DNA]</scope>
    <source>
        <strain evidence="8 9">NBRC 101101</strain>
    </source>
</reference>
<evidence type="ECO:0000313" key="8">
    <source>
        <dbReference type="EMBL" id="GEK19060.1"/>
    </source>
</evidence>
<keyword evidence="4 7" id="KW-0812">Transmembrane</keyword>
<feature type="transmembrane region" description="Helical" evidence="7">
    <location>
        <begin position="112"/>
        <end position="130"/>
    </location>
</feature>
<dbReference type="PANTHER" id="PTHR30250:SF10">
    <property type="entry name" value="LIPOPOLYSACCHARIDE BIOSYNTHESIS PROTEIN WZXC"/>
    <property type="match status" value="1"/>
</dbReference>
<gene>
    <name evidence="8" type="primary">gumJ</name>
    <name evidence="8" type="ORF">CPE01_27930</name>
</gene>
<feature type="transmembrane region" description="Helical" evidence="7">
    <location>
        <begin position="358"/>
        <end position="376"/>
    </location>
</feature>
<comment type="subcellular location">
    <subcellularLocation>
        <location evidence="1">Cell membrane</location>
        <topology evidence="1">Multi-pass membrane protein</topology>
    </subcellularLocation>
</comment>
<dbReference type="Proteomes" id="UP000321386">
    <property type="component" value="Unassembled WGS sequence"/>
</dbReference>
<evidence type="ECO:0000313" key="9">
    <source>
        <dbReference type="Proteomes" id="UP000321386"/>
    </source>
</evidence>
<feature type="transmembrane region" description="Helical" evidence="7">
    <location>
        <begin position="291"/>
        <end position="316"/>
    </location>
</feature>
<dbReference type="GO" id="GO:0005886">
    <property type="term" value="C:plasma membrane"/>
    <property type="evidence" value="ECO:0007669"/>
    <property type="project" value="UniProtKB-SubCell"/>
</dbReference>
<dbReference type="RefSeq" id="WP_146807434.1">
    <property type="nucleotide sequence ID" value="NZ_BJUA01000016.1"/>
</dbReference>
<evidence type="ECO:0000256" key="3">
    <source>
        <dbReference type="ARBA" id="ARBA00022475"/>
    </source>
</evidence>
<feature type="transmembrane region" description="Helical" evidence="7">
    <location>
        <begin position="12"/>
        <end position="37"/>
    </location>
</feature>
<keyword evidence="9" id="KW-1185">Reference proteome</keyword>
<feature type="transmembrane region" description="Helical" evidence="7">
    <location>
        <begin position="445"/>
        <end position="466"/>
    </location>
</feature>
<feature type="transmembrane region" description="Helical" evidence="7">
    <location>
        <begin position="43"/>
        <end position="62"/>
    </location>
</feature>
<evidence type="ECO:0000256" key="7">
    <source>
        <dbReference type="SAM" id="Phobius"/>
    </source>
</evidence>
<accession>A0A510V160</accession>
<comment type="caution">
    <text evidence="8">The sequence shown here is derived from an EMBL/GenBank/DDBJ whole genome shotgun (WGS) entry which is preliminary data.</text>
</comment>
<organism evidence="8 9">
    <name type="scientific">Cellulomonas persica</name>
    <dbReference type="NCBI Taxonomy" id="76861"/>
    <lineage>
        <taxon>Bacteria</taxon>
        <taxon>Bacillati</taxon>
        <taxon>Actinomycetota</taxon>
        <taxon>Actinomycetes</taxon>
        <taxon>Micrococcales</taxon>
        <taxon>Cellulomonadaceae</taxon>
        <taxon>Cellulomonas</taxon>
    </lineage>
</organism>
<evidence type="ECO:0000256" key="4">
    <source>
        <dbReference type="ARBA" id="ARBA00022692"/>
    </source>
</evidence>
<feature type="transmembrane region" description="Helical" evidence="7">
    <location>
        <begin position="412"/>
        <end position="433"/>
    </location>
</feature>
<keyword evidence="3" id="KW-1003">Cell membrane</keyword>
<sequence length="495" mass="52137">MTMSLQRSAARGVVPTGLGLVARLVIQLLTVVVLARLLDPRDYGLVAMVVAVVGVGEILRDFGLSSAAIQAATLTREQRSNLFWLNSAIGAAIGLVVFALAVPLAHLYDEPALVAITRALAVTFLLNGMMTQYRADLVRAMRFGAVARTDVLAPAVALLTAVGLALAGAGYWALVAQQLVQAVVALVAFAASARWLPGRYDRTAPMRGLYRFGRNLLISQLVGYLANNVDSLTIGYRFGAASLGIYNRAFQLLMNPLNQVRAPSVTVALPVLSRAGISPAFDQIVRTGQLVLAYPVTVALAVLTGVAVPLVAVLLGEPWADVPPVLRLLAVAGIFQTLSYVGYWVYLARGLTRDLMQYTLVSAAIRIACVVVGSTWGVVGVAAGYAIAPMLAWPISLWWLSRVTPVPVRSLYGGAGRVLAVGVVTAAATWLAVDALHAANPWWQCVAGGVAGLLAAAACAFVVPALRRDLHTLRHAGRAALRRPRPGASPVPGPS</sequence>
<feature type="transmembrane region" description="Helical" evidence="7">
    <location>
        <begin position="179"/>
        <end position="197"/>
    </location>
</feature>
<dbReference type="CDD" id="cd13127">
    <property type="entry name" value="MATE_tuaB_like"/>
    <property type="match status" value="1"/>
</dbReference>
<dbReference type="AlphaFoldDB" id="A0A510V160"/>
<comment type="similarity">
    <text evidence="2">Belongs to the polysaccharide synthase family.</text>
</comment>
<feature type="transmembrane region" description="Helical" evidence="7">
    <location>
        <begin position="151"/>
        <end position="173"/>
    </location>
</feature>
<dbReference type="Pfam" id="PF13440">
    <property type="entry name" value="Polysacc_synt_3"/>
    <property type="match status" value="1"/>
</dbReference>
<dbReference type="EMBL" id="BJUA01000016">
    <property type="protein sequence ID" value="GEK19060.1"/>
    <property type="molecule type" value="Genomic_DNA"/>
</dbReference>
<feature type="transmembrane region" description="Helical" evidence="7">
    <location>
        <begin position="83"/>
        <end position="106"/>
    </location>
</feature>
<keyword evidence="5 7" id="KW-1133">Transmembrane helix</keyword>
<evidence type="ECO:0000256" key="5">
    <source>
        <dbReference type="ARBA" id="ARBA00022989"/>
    </source>
</evidence>
<dbReference type="OrthoDB" id="9770347at2"/>